<evidence type="ECO:0000256" key="6">
    <source>
        <dbReference type="ARBA" id="ARBA00022692"/>
    </source>
</evidence>
<dbReference type="InterPro" id="IPR036259">
    <property type="entry name" value="MFS_trans_sf"/>
</dbReference>
<dbReference type="InterPro" id="IPR020846">
    <property type="entry name" value="MFS_dom"/>
</dbReference>
<feature type="transmembrane region" description="Helical" evidence="9">
    <location>
        <begin position="47"/>
        <end position="66"/>
    </location>
</feature>
<evidence type="ECO:0000256" key="8">
    <source>
        <dbReference type="ARBA" id="ARBA00023136"/>
    </source>
</evidence>
<dbReference type="SUPFAM" id="SSF103473">
    <property type="entry name" value="MFS general substrate transporter"/>
    <property type="match status" value="1"/>
</dbReference>
<dbReference type="InterPro" id="IPR011701">
    <property type="entry name" value="MFS"/>
</dbReference>
<gene>
    <name evidence="11" type="ORF">AAT16_02335</name>
    <name evidence="12" type="ORF">SAMN05216235_2057</name>
</gene>
<evidence type="ECO:0000256" key="4">
    <source>
        <dbReference type="ARBA" id="ARBA00022475"/>
    </source>
</evidence>
<dbReference type="GO" id="GO:0022857">
    <property type="term" value="F:transmembrane transporter activity"/>
    <property type="evidence" value="ECO:0007669"/>
    <property type="project" value="InterPro"/>
</dbReference>
<evidence type="ECO:0000256" key="1">
    <source>
        <dbReference type="ARBA" id="ARBA00004651"/>
    </source>
</evidence>
<dbReference type="PANTHER" id="PTHR23535">
    <property type="entry name" value="SUGAR EFFLUX TRANSPORTER A-RELATED"/>
    <property type="match status" value="1"/>
</dbReference>
<evidence type="ECO:0000313" key="11">
    <source>
        <dbReference type="EMBL" id="AKG73156.1"/>
    </source>
</evidence>
<dbReference type="Pfam" id="PF07690">
    <property type="entry name" value="MFS_1"/>
    <property type="match status" value="1"/>
</dbReference>
<keyword evidence="6 9" id="KW-0812">Transmembrane</keyword>
<feature type="transmembrane region" description="Helical" evidence="9">
    <location>
        <begin position="143"/>
        <end position="165"/>
    </location>
</feature>
<dbReference type="GO" id="GO:0005886">
    <property type="term" value="C:plasma membrane"/>
    <property type="evidence" value="ECO:0007669"/>
    <property type="project" value="UniProtKB-SubCell"/>
</dbReference>
<keyword evidence="8 9" id="KW-0472">Membrane</keyword>
<dbReference type="EMBL" id="FOTB01000004">
    <property type="protein sequence ID" value="SFK84699.1"/>
    <property type="molecule type" value="Genomic_DNA"/>
</dbReference>
<reference evidence="13" key="2">
    <citation type="submission" date="2015-04" db="EMBL/GenBank/DDBJ databases">
        <title>Complete genome sequence of Salinicoccus halodurans strain H3B36, isolated from the Qaidam basin of China.</title>
        <authorList>
            <person name="Ma Y."/>
            <person name="Jiang K."/>
            <person name="Xue Y."/>
        </authorList>
    </citation>
    <scope>NUCLEOTIDE SEQUENCE [LARGE SCALE GENOMIC DNA]</scope>
    <source>
        <strain evidence="13">H3B36</strain>
    </source>
</reference>
<evidence type="ECO:0000256" key="3">
    <source>
        <dbReference type="ARBA" id="ARBA00022448"/>
    </source>
</evidence>
<evidence type="ECO:0000256" key="5">
    <source>
        <dbReference type="ARBA" id="ARBA00022597"/>
    </source>
</evidence>
<evidence type="ECO:0000313" key="14">
    <source>
        <dbReference type="Proteomes" id="UP000183090"/>
    </source>
</evidence>
<keyword evidence="5 11" id="KW-0762">Sugar transport</keyword>
<feature type="domain" description="Major facilitator superfamily (MFS) profile" evidence="10">
    <location>
        <begin position="10"/>
        <end position="398"/>
    </location>
</feature>
<feature type="transmembrane region" description="Helical" evidence="9">
    <location>
        <begin position="78"/>
        <end position="98"/>
    </location>
</feature>
<dbReference type="Proteomes" id="UP000034029">
    <property type="component" value="Chromosome"/>
</dbReference>
<dbReference type="KEGG" id="shv:AAT16_02335"/>
<evidence type="ECO:0000313" key="13">
    <source>
        <dbReference type="Proteomes" id="UP000034029"/>
    </source>
</evidence>
<keyword evidence="3" id="KW-0813">Transport</keyword>
<dbReference type="AlphaFoldDB" id="A0A0F7HJD9"/>
<keyword evidence="7 9" id="KW-1133">Transmembrane helix</keyword>
<name>A0A0F7HJD9_9STAP</name>
<feature type="transmembrane region" description="Helical" evidence="9">
    <location>
        <begin position="12"/>
        <end position="35"/>
    </location>
</feature>
<keyword evidence="13" id="KW-1185">Reference proteome</keyword>
<feature type="transmembrane region" description="Helical" evidence="9">
    <location>
        <begin position="340"/>
        <end position="362"/>
    </location>
</feature>
<feature type="transmembrane region" description="Helical" evidence="9">
    <location>
        <begin position="259"/>
        <end position="279"/>
    </location>
</feature>
<feature type="transmembrane region" description="Helical" evidence="9">
    <location>
        <begin position="219"/>
        <end position="239"/>
    </location>
</feature>
<reference evidence="12 14" key="3">
    <citation type="submission" date="2016-10" db="EMBL/GenBank/DDBJ databases">
        <authorList>
            <person name="Varghese N."/>
            <person name="Submissions S."/>
        </authorList>
    </citation>
    <scope>NUCLEOTIDE SEQUENCE [LARGE SCALE GENOMIC DNA]</scope>
    <source>
        <strain evidence="12 14">CGMCC 1.6501</strain>
    </source>
</reference>
<keyword evidence="4" id="KW-1003">Cell membrane</keyword>
<evidence type="ECO:0000256" key="2">
    <source>
        <dbReference type="ARBA" id="ARBA00006523"/>
    </source>
</evidence>
<sequence>MIRDLFQIQNYKLFLFNMTLLGMAVSLTAPFLVIFMTETHGMHTSTYGIFMALVAVGSFFMNTVIGRKSDALTFDRKYLIIGALVMMVVAFSSFLLIGNLWLLAPAYILFASLGAPAMPQLYASARESINAYRSSIAVMANTVLRSMFSFGFLFGPLVGSVLLGIYGFRGLFTGTVIMFIVVLGLSFLIKPAAKKEVPERSVDIMNYEEPKAPNLMRNMMLLIPFAAFTMLHVGQWMYLLNMPLYVTNYLGEPESAVGILASLCAGLEVPFMIAIGYIAGRVSSKTLLIIAGFLGSMYFLSIGVFNDFTAMVIGQVPLALFLAVLLGLGISYFQDLLPQFPGYASTLFANAMIIGQLLGNLLGGVASDIVGLENSFFISGGFLFAAFLLFFFTKSEIKKGEV</sequence>
<protein>
    <submittedName>
        <fullName evidence="11">MFS sugar transporter</fullName>
    </submittedName>
    <submittedName>
        <fullName evidence="12">Predicted arabinose efflux permease, MFS family</fullName>
    </submittedName>
</protein>
<dbReference type="OrthoDB" id="7337792at2"/>
<dbReference type="RefSeq" id="WP_046789348.1">
    <property type="nucleotide sequence ID" value="NZ_CP011366.1"/>
</dbReference>
<dbReference type="Gene3D" id="1.20.1250.20">
    <property type="entry name" value="MFS general substrate transporter like domains"/>
    <property type="match status" value="2"/>
</dbReference>
<dbReference type="PROSITE" id="PS50850">
    <property type="entry name" value="MFS"/>
    <property type="match status" value="1"/>
</dbReference>
<feature type="transmembrane region" description="Helical" evidence="9">
    <location>
        <begin position="311"/>
        <end position="333"/>
    </location>
</feature>
<proteinExistence type="inferred from homology"/>
<evidence type="ECO:0000313" key="12">
    <source>
        <dbReference type="EMBL" id="SFK84699.1"/>
    </source>
</evidence>
<feature type="transmembrane region" description="Helical" evidence="9">
    <location>
        <begin position="374"/>
        <end position="392"/>
    </location>
</feature>
<dbReference type="Proteomes" id="UP000183090">
    <property type="component" value="Unassembled WGS sequence"/>
</dbReference>
<dbReference type="EMBL" id="CP011366">
    <property type="protein sequence ID" value="AKG73156.1"/>
    <property type="molecule type" value="Genomic_DNA"/>
</dbReference>
<dbReference type="PANTHER" id="PTHR23535:SF2">
    <property type="entry name" value="SUGAR EFFLUX TRANSPORTER A-RELATED"/>
    <property type="match status" value="1"/>
</dbReference>
<reference evidence="11 13" key="1">
    <citation type="journal article" date="2015" name="Int. J. Syst. Evol. Microbiol.">
        <title>Complete genome sequence of Salinicoccus halodurans H3B36, isolated from the Qaidam Basin in China.</title>
        <authorList>
            <person name="Jiang K."/>
            <person name="Xue Y."/>
            <person name="Ma Y."/>
        </authorList>
    </citation>
    <scope>NUCLEOTIDE SEQUENCE [LARGE SCALE GENOMIC DNA]</scope>
    <source>
        <strain evidence="11 13">H3B36</strain>
    </source>
</reference>
<feature type="transmembrane region" description="Helical" evidence="9">
    <location>
        <begin position="104"/>
        <end position="122"/>
    </location>
</feature>
<feature type="transmembrane region" description="Helical" evidence="9">
    <location>
        <begin position="171"/>
        <end position="189"/>
    </location>
</feature>
<comment type="similarity">
    <text evidence="2">Belongs to the major facilitator superfamily. Set transporter family.</text>
</comment>
<evidence type="ECO:0000256" key="9">
    <source>
        <dbReference type="SAM" id="Phobius"/>
    </source>
</evidence>
<evidence type="ECO:0000256" key="7">
    <source>
        <dbReference type="ARBA" id="ARBA00022989"/>
    </source>
</evidence>
<evidence type="ECO:0000259" key="10">
    <source>
        <dbReference type="PROSITE" id="PS50850"/>
    </source>
</evidence>
<organism evidence="12 14">
    <name type="scientific">Salinicoccus halodurans</name>
    <dbReference type="NCBI Taxonomy" id="407035"/>
    <lineage>
        <taxon>Bacteria</taxon>
        <taxon>Bacillati</taxon>
        <taxon>Bacillota</taxon>
        <taxon>Bacilli</taxon>
        <taxon>Bacillales</taxon>
        <taxon>Staphylococcaceae</taxon>
        <taxon>Salinicoccus</taxon>
    </lineage>
</organism>
<feature type="transmembrane region" description="Helical" evidence="9">
    <location>
        <begin position="286"/>
        <end position="305"/>
    </location>
</feature>
<accession>A0A0F7HJD9</accession>
<comment type="subcellular location">
    <subcellularLocation>
        <location evidence="1">Cell membrane</location>
        <topology evidence="1">Multi-pass membrane protein</topology>
    </subcellularLocation>
</comment>